<dbReference type="PANTHER" id="PTHR11265">
    <property type="entry name" value="S-ADENOSYL-METHYLTRANSFERASE MRAW"/>
    <property type="match status" value="1"/>
</dbReference>
<dbReference type="SUPFAM" id="SSF81799">
    <property type="entry name" value="Putative methyltransferase TM0872, insert domain"/>
    <property type="match status" value="1"/>
</dbReference>
<dbReference type="Pfam" id="PF01795">
    <property type="entry name" value="Methyltransf_5"/>
    <property type="match status" value="1"/>
</dbReference>
<organism evidence="7 8">
    <name type="scientific">Candidatus Daviesbacteria bacterium RIFCSPLOWO2_01_FULL_39_12</name>
    <dbReference type="NCBI Taxonomy" id="1797785"/>
    <lineage>
        <taxon>Bacteria</taxon>
        <taxon>Candidatus Daviesiibacteriota</taxon>
    </lineage>
</organism>
<sequence>MPKYHEPVLLREVIEALKVKPGEWYLDCTLGDGGHSIEILEKGGNVIGLDVDHQALERARVRFGGLGKFVLIQGNFRDIKNLIQQTDTNGLKFAGAIFDLGVSSLQLENPERGFSFAKLGLLDMRMDLTLEVRALDLVNALSGKELYGLFKNLGEEKYSRAIADSLVRAREIRGKGVTSTRDLADLVVGVYRRAGVREWRIHPATRVFQALRIAVNDELDALKEGLDQVKDLILKNGTILVISYHSLEDRIVKTTFRNWQIGGFGQVLTKKPIVPDQREVINNPRSRSAKMRIFKFL</sequence>
<keyword evidence="6" id="KW-0963">Cytoplasm</keyword>
<dbReference type="GO" id="GO:0071424">
    <property type="term" value="F:rRNA (cytosine-N4-)-methyltransferase activity"/>
    <property type="evidence" value="ECO:0007669"/>
    <property type="project" value="UniProtKB-UniRule"/>
</dbReference>
<dbReference type="InterPro" id="IPR023397">
    <property type="entry name" value="SAM-dep_MeTrfase_MraW_recog"/>
</dbReference>
<comment type="similarity">
    <text evidence="1 6">Belongs to the methyltransferase superfamily. RsmH family.</text>
</comment>
<dbReference type="SUPFAM" id="SSF53335">
    <property type="entry name" value="S-adenosyl-L-methionine-dependent methyltransferases"/>
    <property type="match status" value="1"/>
</dbReference>
<comment type="catalytic activity">
    <reaction evidence="6">
        <text>cytidine(1402) in 16S rRNA + S-adenosyl-L-methionine = N(4)-methylcytidine(1402) in 16S rRNA + S-adenosyl-L-homocysteine + H(+)</text>
        <dbReference type="Rhea" id="RHEA:42928"/>
        <dbReference type="Rhea" id="RHEA-COMP:10286"/>
        <dbReference type="Rhea" id="RHEA-COMP:10287"/>
        <dbReference type="ChEBI" id="CHEBI:15378"/>
        <dbReference type="ChEBI" id="CHEBI:57856"/>
        <dbReference type="ChEBI" id="CHEBI:59789"/>
        <dbReference type="ChEBI" id="CHEBI:74506"/>
        <dbReference type="ChEBI" id="CHEBI:82748"/>
        <dbReference type="EC" id="2.1.1.199"/>
    </reaction>
</comment>
<keyword evidence="3 6" id="KW-0489">Methyltransferase</keyword>
<evidence type="ECO:0000313" key="7">
    <source>
        <dbReference type="EMBL" id="OGE42599.1"/>
    </source>
</evidence>
<comment type="subcellular location">
    <subcellularLocation>
        <location evidence="6">Cytoplasm</location>
    </subcellularLocation>
</comment>
<proteinExistence type="inferred from homology"/>
<protein>
    <recommendedName>
        <fullName evidence="6">Ribosomal RNA small subunit methyltransferase H</fullName>
        <ecNumber evidence="6">2.1.1.199</ecNumber>
    </recommendedName>
    <alternativeName>
        <fullName evidence="6">16S rRNA m(4)C1402 methyltransferase</fullName>
    </alternativeName>
    <alternativeName>
        <fullName evidence="6">rRNA (cytosine-N(4)-)-methyltransferase RsmH</fullName>
    </alternativeName>
</protein>
<dbReference type="GO" id="GO:0005737">
    <property type="term" value="C:cytoplasm"/>
    <property type="evidence" value="ECO:0007669"/>
    <property type="project" value="UniProtKB-SubCell"/>
</dbReference>
<evidence type="ECO:0000256" key="1">
    <source>
        <dbReference type="ARBA" id="ARBA00010396"/>
    </source>
</evidence>
<dbReference type="EC" id="2.1.1.199" evidence="6"/>
<dbReference type="NCBIfam" id="TIGR00006">
    <property type="entry name" value="16S rRNA (cytosine(1402)-N(4))-methyltransferase RsmH"/>
    <property type="match status" value="1"/>
</dbReference>
<accession>A0A1F5KP55</accession>
<evidence type="ECO:0000256" key="6">
    <source>
        <dbReference type="HAMAP-Rule" id="MF_01007"/>
    </source>
</evidence>
<dbReference type="GO" id="GO:0070475">
    <property type="term" value="P:rRNA base methylation"/>
    <property type="evidence" value="ECO:0007669"/>
    <property type="project" value="UniProtKB-UniRule"/>
</dbReference>
<feature type="binding site" evidence="6">
    <location>
        <position position="99"/>
    </location>
    <ligand>
        <name>S-adenosyl-L-methionine</name>
        <dbReference type="ChEBI" id="CHEBI:59789"/>
    </ligand>
</feature>
<dbReference type="AlphaFoldDB" id="A0A1F5KP55"/>
<evidence type="ECO:0000256" key="3">
    <source>
        <dbReference type="ARBA" id="ARBA00022603"/>
    </source>
</evidence>
<feature type="binding site" evidence="6">
    <location>
        <begin position="33"/>
        <end position="35"/>
    </location>
    <ligand>
        <name>S-adenosyl-L-methionine</name>
        <dbReference type="ChEBI" id="CHEBI:59789"/>
    </ligand>
</feature>
<dbReference type="Gene3D" id="1.10.150.170">
    <property type="entry name" value="Putative methyltransferase TM0872, insert domain"/>
    <property type="match status" value="1"/>
</dbReference>
<keyword evidence="4 6" id="KW-0808">Transferase</keyword>
<evidence type="ECO:0000256" key="2">
    <source>
        <dbReference type="ARBA" id="ARBA00022552"/>
    </source>
</evidence>
<dbReference type="HAMAP" id="MF_01007">
    <property type="entry name" value="16SrRNA_methyltr_H"/>
    <property type="match status" value="1"/>
</dbReference>
<keyword evidence="5 6" id="KW-0949">S-adenosyl-L-methionine</keyword>
<dbReference type="InterPro" id="IPR029063">
    <property type="entry name" value="SAM-dependent_MTases_sf"/>
</dbReference>
<dbReference type="EMBL" id="MFDM01000023">
    <property type="protein sequence ID" value="OGE42599.1"/>
    <property type="molecule type" value="Genomic_DNA"/>
</dbReference>
<evidence type="ECO:0000313" key="8">
    <source>
        <dbReference type="Proteomes" id="UP000178565"/>
    </source>
</evidence>
<gene>
    <name evidence="6" type="primary">rsmH</name>
    <name evidence="7" type="ORF">A3B45_00105</name>
</gene>
<evidence type="ECO:0000256" key="4">
    <source>
        <dbReference type="ARBA" id="ARBA00022679"/>
    </source>
</evidence>
<comment type="function">
    <text evidence="6">Specifically methylates the N4 position of cytidine in position 1402 (C1402) of 16S rRNA.</text>
</comment>
<dbReference type="STRING" id="1797785.A3B45_00105"/>
<feature type="binding site" evidence="6">
    <location>
        <position position="106"/>
    </location>
    <ligand>
        <name>S-adenosyl-L-methionine</name>
        <dbReference type="ChEBI" id="CHEBI:59789"/>
    </ligand>
</feature>
<dbReference type="Proteomes" id="UP000178565">
    <property type="component" value="Unassembled WGS sequence"/>
</dbReference>
<evidence type="ECO:0000256" key="5">
    <source>
        <dbReference type="ARBA" id="ARBA00022691"/>
    </source>
</evidence>
<keyword evidence="2 6" id="KW-0698">rRNA processing</keyword>
<feature type="binding site" evidence="6">
    <location>
        <position position="50"/>
    </location>
    <ligand>
        <name>S-adenosyl-L-methionine</name>
        <dbReference type="ChEBI" id="CHEBI:59789"/>
    </ligand>
</feature>
<dbReference type="PANTHER" id="PTHR11265:SF0">
    <property type="entry name" value="12S RRNA N4-METHYLCYTIDINE METHYLTRANSFERASE"/>
    <property type="match status" value="1"/>
</dbReference>
<dbReference type="InterPro" id="IPR002903">
    <property type="entry name" value="RsmH"/>
</dbReference>
<reference evidence="7 8" key="1">
    <citation type="journal article" date="2016" name="Nat. Commun.">
        <title>Thousands of microbial genomes shed light on interconnected biogeochemical processes in an aquifer system.</title>
        <authorList>
            <person name="Anantharaman K."/>
            <person name="Brown C.T."/>
            <person name="Hug L.A."/>
            <person name="Sharon I."/>
            <person name="Castelle C.J."/>
            <person name="Probst A.J."/>
            <person name="Thomas B.C."/>
            <person name="Singh A."/>
            <person name="Wilkins M.J."/>
            <person name="Karaoz U."/>
            <person name="Brodie E.L."/>
            <person name="Williams K.H."/>
            <person name="Hubbard S.S."/>
            <person name="Banfield J.F."/>
        </authorList>
    </citation>
    <scope>NUCLEOTIDE SEQUENCE [LARGE SCALE GENOMIC DNA]</scope>
</reference>
<comment type="caution">
    <text evidence="7">The sequence shown here is derived from an EMBL/GenBank/DDBJ whole genome shotgun (WGS) entry which is preliminary data.</text>
</comment>
<feature type="binding site" evidence="6">
    <location>
        <position position="76"/>
    </location>
    <ligand>
        <name>S-adenosyl-L-methionine</name>
        <dbReference type="ChEBI" id="CHEBI:59789"/>
    </ligand>
</feature>
<dbReference type="PIRSF" id="PIRSF004486">
    <property type="entry name" value="MraW"/>
    <property type="match status" value="1"/>
</dbReference>
<dbReference type="Gene3D" id="3.40.50.150">
    <property type="entry name" value="Vaccinia Virus protein VP39"/>
    <property type="match status" value="1"/>
</dbReference>
<name>A0A1F5KP55_9BACT</name>